<dbReference type="InterPro" id="IPR058240">
    <property type="entry name" value="rSAM_sf"/>
</dbReference>
<evidence type="ECO:0000313" key="7">
    <source>
        <dbReference type="EMBL" id="PVM74076.1"/>
    </source>
</evidence>
<proteinExistence type="predicted"/>
<protein>
    <submittedName>
        <fullName evidence="7">Radical SAM/SPASM domain-containing protein</fullName>
    </submittedName>
</protein>
<dbReference type="PANTHER" id="PTHR11228">
    <property type="entry name" value="RADICAL SAM DOMAIN PROTEIN"/>
    <property type="match status" value="1"/>
</dbReference>
<dbReference type="PROSITE" id="PS51918">
    <property type="entry name" value="RADICAL_SAM"/>
    <property type="match status" value="1"/>
</dbReference>
<dbReference type="SFLD" id="SFLDS00029">
    <property type="entry name" value="Radical_SAM"/>
    <property type="match status" value="1"/>
</dbReference>
<dbReference type="InterPro" id="IPR013785">
    <property type="entry name" value="Aldolase_TIM"/>
</dbReference>
<evidence type="ECO:0000313" key="8">
    <source>
        <dbReference type="Proteomes" id="UP000244913"/>
    </source>
</evidence>
<dbReference type="NCBIfam" id="TIGR04085">
    <property type="entry name" value="rSAM_more_4Fe4S"/>
    <property type="match status" value="1"/>
</dbReference>
<dbReference type="CDD" id="cd01335">
    <property type="entry name" value="Radical_SAM"/>
    <property type="match status" value="1"/>
</dbReference>
<feature type="domain" description="Radical SAM core" evidence="6">
    <location>
        <begin position="47"/>
        <end position="249"/>
    </location>
</feature>
<dbReference type="InterPro" id="IPR023885">
    <property type="entry name" value="4Fe4S-binding_SPASM_dom"/>
</dbReference>
<dbReference type="AlphaFoldDB" id="A0A2T9J1X0"/>
<dbReference type="Pfam" id="PF04055">
    <property type="entry name" value="Radical_SAM"/>
    <property type="match status" value="1"/>
</dbReference>
<dbReference type="PANTHER" id="PTHR11228:SF7">
    <property type="entry name" value="PQQA PEPTIDE CYCLASE"/>
    <property type="match status" value="1"/>
</dbReference>
<keyword evidence="5" id="KW-0411">Iron-sulfur</keyword>
<keyword evidence="8" id="KW-1185">Reference proteome</keyword>
<dbReference type="Pfam" id="PF13186">
    <property type="entry name" value="SPASM"/>
    <property type="match status" value="1"/>
</dbReference>
<organism evidence="7 8">
    <name type="scientific">Caulobacter radicis</name>
    <dbReference type="NCBI Taxonomy" id="2172650"/>
    <lineage>
        <taxon>Bacteria</taxon>
        <taxon>Pseudomonadati</taxon>
        <taxon>Pseudomonadota</taxon>
        <taxon>Alphaproteobacteria</taxon>
        <taxon>Caulobacterales</taxon>
        <taxon>Caulobacteraceae</taxon>
        <taxon>Caulobacter</taxon>
    </lineage>
</organism>
<reference evidence="7 8" key="1">
    <citation type="submission" date="2018-04" db="EMBL/GenBank/DDBJ databases">
        <title>The genome sequence of Caulobacter sp. 736.</title>
        <authorList>
            <person name="Gao J."/>
            <person name="Sun J."/>
        </authorList>
    </citation>
    <scope>NUCLEOTIDE SEQUENCE [LARGE SCALE GENOMIC DNA]</scope>
    <source>
        <strain evidence="7 8">736</strain>
    </source>
</reference>
<gene>
    <name evidence="7" type="ORF">DDF65_20975</name>
</gene>
<keyword evidence="3" id="KW-0479">Metal-binding</keyword>
<comment type="cofactor">
    <cofactor evidence="1">
        <name>[4Fe-4S] cluster</name>
        <dbReference type="ChEBI" id="CHEBI:49883"/>
    </cofactor>
</comment>
<dbReference type="InterPro" id="IPR050377">
    <property type="entry name" value="Radical_SAM_PqqE_MftC-like"/>
</dbReference>
<keyword evidence="2" id="KW-0949">S-adenosyl-L-methionine</keyword>
<dbReference type="GO" id="GO:0051536">
    <property type="term" value="F:iron-sulfur cluster binding"/>
    <property type="evidence" value="ECO:0007669"/>
    <property type="project" value="UniProtKB-KW"/>
</dbReference>
<comment type="caution">
    <text evidence="7">The sequence shown here is derived from an EMBL/GenBank/DDBJ whole genome shotgun (WGS) entry which is preliminary data.</text>
</comment>
<dbReference type="InterPro" id="IPR007197">
    <property type="entry name" value="rSAM"/>
</dbReference>
<evidence type="ECO:0000259" key="6">
    <source>
        <dbReference type="PROSITE" id="PS51918"/>
    </source>
</evidence>
<name>A0A2T9J1X0_9CAUL</name>
<evidence type="ECO:0000256" key="3">
    <source>
        <dbReference type="ARBA" id="ARBA00022723"/>
    </source>
</evidence>
<evidence type="ECO:0000256" key="5">
    <source>
        <dbReference type="ARBA" id="ARBA00023014"/>
    </source>
</evidence>
<evidence type="ECO:0000256" key="1">
    <source>
        <dbReference type="ARBA" id="ARBA00001966"/>
    </source>
</evidence>
<evidence type="ECO:0000256" key="2">
    <source>
        <dbReference type="ARBA" id="ARBA00022691"/>
    </source>
</evidence>
<dbReference type="SFLD" id="SFLDG01067">
    <property type="entry name" value="SPASM/twitch_domain_containing"/>
    <property type="match status" value="1"/>
</dbReference>
<dbReference type="EMBL" id="QDKP01000058">
    <property type="protein sequence ID" value="PVM74076.1"/>
    <property type="molecule type" value="Genomic_DNA"/>
</dbReference>
<dbReference type="Proteomes" id="UP000244913">
    <property type="component" value="Unassembled WGS sequence"/>
</dbReference>
<dbReference type="GO" id="GO:0046872">
    <property type="term" value="F:metal ion binding"/>
    <property type="evidence" value="ECO:0007669"/>
    <property type="project" value="UniProtKB-KW"/>
</dbReference>
<sequence>MPTTTIGESNLRITHYKDLGYSTFFNARTGFFARVPEAGKREPFWSPHGPELMDISITNWCDKGCVFCYKSSTRHGSHMALRDYKRVIDEAAAMGTHQVALGGGNPNQHPDFEEILDYTWKKGVVPNYTTNGRGLTDAILEATARNCGAVAVSAYAPYDETADTIRRLTERGIKTNVHFIVDRESVDTAIEWLRNPPVFMQNVNALIFLNYKPSGRKVFEEKLLRHSDRQDEFFKLATSSEAKLKVGFDACCVSGVFARTSASTALVDACDAGRFSLYVSEDMTVYPCSFQSGLAAGDKLDDQTTLLDIWHRSENVRSFRDYFASNRCGGCSHKKTCMNGCPLFDELVVCGNR</sequence>
<dbReference type="Gene3D" id="3.20.20.70">
    <property type="entry name" value="Aldolase class I"/>
    <property type="match status" value="1"/>
</dbReference>
<accession>A0A2T9J1X0</accession>
<evidence type="ECO:0000256" key="4">
    <source>
        <dbReference type="ARBA" id="ARBA00023004"/>
    </source>
</evidence>
<keyword evidence="4" id="KW-0408">Iron</keyword>
<dbReference type="GO" id="GO:0003824">
    <property type="term" value="F:catalytic activity"/>
    <property type="evidence" value="ECO:0007669"/>
    <property type="project" value="InterPro"/>
</dbReference>
<dbReference type="SUPFAM" id="SSF102114">
    <property type="entry name" value="Radical SAM enzymes"/>
    <property type="match status" value="1"/>
</dbReference>